<feature type="region of interest" description="Disordered" evidence="1">
    <location>
        <begin position="366"/>
        <end position="423"/>
    </location>
</feature>
<protein>
    <submittedName>
        <fullName evidence="2">Uncharacterized protein</fullName>
    </submittedName>
</protein>
<feature type="region of interest" description="Disordered" evidence="1">
    <location>
        <begin position="603"/>
        <end position="623"/>
    </location>
</feature>
<name>A0A7T7BL58_PENDI</name>
<gene>
    <name evidence="2" type="ORF">Pdw03_7467</name>
</gene>
<dbReference type="GeneID" id="26233183"/>
<feature type="compositionally biased region" description="Basic and acidic residues" evidence="1">
    <location>
        <begin position="613"/>
        <end position="623"/>
    </location>
</feature>
<organism evidence="2 3">
    <name type="scientific">Penicillium digitatum</name>
    <name type="common">Green mold</name>
    <dbReference type="NCBI Taxonomy" id="36651"/>
    <lineage>
        <taxon>Eukaryota</taxon>
        <taxon>Fungi</taxon>
        <taxon>Dikarya</taxon>
        <taxon>Ascomycota</taxon>
        <taxon>Pezizomycotina</taxon>
        <taxon>Eurotiomycetes</taxon>
        <taxon>Eurotiomycetidae</taxon>
        <taxon>Eurotiales</taxon>
        <taxon>Aspergillaceae</taxon>
        <taxon>Penicillium</taxon>
    </lineage>
</organism>
<dbReference type="RefSeq" id="XP_065956748.1">
    <property type="nucleotide sequence ID" value="XM_066101665.1"/>
</dbReference>
<sequence length="623" mass="69045">MSEQKKVRKRSEIKRWLRSWVFTPLGNVRIKLINRAKRKRRSISNCKLKWIVSEALTDRYPSCFFRDCNDQRSTPVRRSLLENEFDLSVVDLDGPMSEQSESPPHQSFRLDLAVANAPLVDGKDRTVPTAQPTSPHDPRERWQGEERSVLRIMNPDVSGASSEDEKPGGSGLVSVIEDDGNIGEEKLPGQSRSVLAQTDVGMANPLVIEELAPQLPDLYFIYQPDPPLCCLITSALWDSSSPFIFENGICSCAHSSVGTQPLIQEMPPSDIPRSSIKRANPRMNTMEFLIRQTQRKRNAIVNNHYIAPFVPLQPRPLRVRKSCDVTPTNTRTDAMSPIPARTPHDGTAPVQHPPYSLRRKIEHGLLPPLPLTSHSSNTSSSPGPANRSSQSPRISSATPASASATPGDITQHPDRPPSMCNSCLAGRQRSLHSHPYHRRGDNSLQFGNPPLPYPCPRVRTGLPTGIDGLPNSLWAGPQCRHCSTRRYGIVSPLVVVGPRPRALNRVSASFSATATDSPWAGPVGPRGFYVVSEDDLPILAGTDRVDESIVLTFSESWSRTPGFICYVSPGVETFGQTEYQKSLINGLFTQSAPIHLSPLDVPVRQRPNMHNRPVHEKNDFAEW</sequence>
<proteinExistence type="predicted"/>
<accession>A0A7T7BL58</accession>
<dbReference type="AlphaFoldDB" id="A0A7T7BL58"/>
<dbReference type="VEuPathDB" id="FungiDB:PDIP_48660"/>
<feature type="region of interest" description="Disordered" evidence="1">
    <location>
        <begin position="122"/>
        <end position="148"/>
    </location>
</feature>
<feature type="compositionally biased region" description="Basic and acidic residues" evidence="1">
    <location>
        <begin position="136"/>
        <end position="148"/>
    </location>
</feature>
<evidence type="ECO:0000313" key="3">
    <source>
        <dbReference type="Proteomes" id="UP000595662"/>
    </source>
</evidence>
<feature type="compositionally biased region" description="Low complexity" evidence="1">
    <location>
        <begin position="371"/>
        <end position="384"/>
    </location>
</feature>
<dbReference type="Proteomes" id="UP000595662">
    <property type="component" value="Chromosome 2"/>
</dbReference>
<reference evidence="2 3" key="1">
    <citation type="submission" date="2020-08" db="EMBL/GenBank/DDBJ databases">
        <title>The completed genome sequence of the pathogenic ascomycete fungus Penicillium digitatum.</title>
        <authorList>
            <person name="Wang M."/>
        </authorList>
    </citation>
    <scope>NUCLEOTIDE SEQUENCE [LARGE SCALE GENOMIC DNA]</scope>
    <source>
        <strain evidence="2 3">PdW03</strain>
    </source>
</reference>
<dbReference type="EMBL" id="CP060775">
    <property type="protein sequence ID" value="QQK43566.1"/>
    <property type="molecule type" value="Genomic_DNA"/>
</dbReference>
<evidence type="ECO:0000313" key="2">
    <source>
        <dbReference type="EMBL" id="QQK43566.1"/>
    </source>
</evidence>
<feature type="compositionally biased region" description="Low complexity" evidence="1">
    <location>
        <begin position="395"/>
        <end position="406"/>
    </location>
</feature>
<evidence type="ECO:0000256" key="1">
    <source>
        <dbReference type="SAM" id="MobiDB-lite"/>
    </source>
</evidence>
<feature type="region of interest" description="Disordered" evidence="1">
    <location>
        <begin position="323"/>
        <end position="354"/>
    </location>
</feature>